<evidence type="ECO:0000313" key="10">
    <source>
        <dbReference type="Proteomes" id="UP000559256"/>
    </source>
</evidence>
<evidence type="ECO:0000256" key="1">
    <source>
        <dbReference type="ARBA" id="ARBA00010718"/>
    </source>
</evidence>
<comment type="similarity">
    <text evidence="1">Belongs to the alpha-carbonic anhydrase family.</text>
</comment>
<dbReference type="InterPro" id="IPR001148">
    <property type="entry name" value="CA_dom"/>
</dbReference>
<keyword evidence="3" id="KW-0479">Metal-binding</keyword>
<evidence type="ECO:0000256" key="5">
    <source>
        <dbReference type="ARBA" id="ARBA00023239"/>
    </source>
</evidence>
<dbReference type="GO" id="GO:0004089">
    <property type="term" value="F:carbonate dehydratase activity"/>
    <property type="evidence" value="ECO:0007669"/>
    <property type="project" value="UniProtKB-EC"/>
</dbReference>
<dbReference type="PROSITE" id="PS51144">
    <property type="entry name" value="ALPHA_CA_2"/>
    <property type="match status" value="1"/>
</dbReference>
<evidence type="ECO:0000256" key="7">
    <source>
        <dbReference type="SAM" id="SignalP"/>
    </source>
</evidence>
<keyword evidence="4" id="KW-0862">Zinc</keyword>
<organism evidence="9 10">
    <name type="scientific">Tetrapyrgos nigripes</name>
    <dbReference type="NCBI Taxonomy" id="182062"/>
    <lineage>
        <taxon>Eukaryota</taxon>
        <taxon>Fungi</taxon>
        <taxon>Dikarya</taxon>
        <taxon>Basidiomycota</taxon>
        <taxon>Agaricomycotina</taxon>
        <taxon>Agaricomycetes</taxon>
        <taxon>Agaricomycetidae</taxon>
        <taxon>Agaricales</taxon>
        <taxon>Marasmiineae</taxon>
        <taxon>Marasmiaceae</taxon>
        <taxon>Tetrapyrgos</taxon>
    </lineage>
</organism>
<dbReference type="Pfam" id="PF00194">
    <property type="entry name" value="Carb_anhydrase"/>
    <property type="match status" value="1"/>
</dbReference>
<dbReference type="PANTHER" id="PTHR18952:SF265">
    <property type="entry name" value="CARBONIC ANHYDRASE"/>
    <property type="match status" value="1"/>
</dbReference>
<protein>
    <recommendedName>
        <fullName evidence="2">carbonic anhydrase</fullName>
        <ecNumber evidence="2">4.2.1.1</ecNumber>
    </recommendedName>
</protein>
<dbReference type="Gene3D" id="3.10.200.10">
    <property type="entry name" value="Alpha carbonic anhydrase"/>
    <property type="match status" value="1"/>
</dbReference>
<evidence type="ECO:0000259" key="8">
    <source>
        <dbReference type="PROSITE" id="PS51144"/>
    </source>
</evidence>
<dbReference type="SUPFAM" id="SSF51069">
    <property type="entry name" value="Carbonic anhydrase"/>
    <property type="match status" value="1"/>
</dbReference>
<dbReference type="PANTHER" id="PTHR18952">
    <property type="entry name" value="CARBONIC ANHYDRASE"/>
    <property type="match status" value="1"/>
</dbReference>
<keyword evidence="7" id="KW-0732">Signal</keyword>
<evidence type="ECO:0000256" key="4">
    <source>
        <dbReference type="ARBA" id="ARBA00022833"/>
    </source>
</evidence>
<keyword evidence="10" id="KW-1185">Reference proteome</keyword>
<feature type="signal peptide" evidence="7">
    <location>
        <begin position="1"/>
        <end position="19"/>
    </location>
</feature>
<comment type="caution">
    <text evidence="9">The sequence shown here is derived from an EMBL/GenBank/DDBJ whole genome shotgun (WGS) entry which is preliminary data.</text>
</comment>
<comment type="catalytic activity">
    <reaction evidence="6">
        <text>hydrogencarbonate + H(+) = CO2 + H2O</text>
        <dbReference type="Rhea" id="RHEA:10748"/>
        <dbReference type="ChEBI" id="CHEBI:15377"/>
        <dbReference type="ChEBI" id="CHEBI:15378"/>
        <dbReference type="ChEBI" id="CHEBI:16526"/>
        <dbReference type="ChEBI" id="CHEBI:17544"/>
        <dbReference type="EC" id="4.2.1.1"/>
    </reaction>
</comment>
<dbReference type="Proteomes" id="UP000559256">
    <property type="component" value="Unassembled WGS sequence"/>
</dbReference>
<reference evidence="9 10" key="1">
    <citation type="journal article" date="2020" name="ISME J.">
        <title>Uncovering the hidden diversity of litter-decomposition mechanisms in mushroom-forming fungi.</title>
        <authorList>
            <person name="Floudas D."/>
            <person name="Bentzer J."/>
            <person name="Ahren D."/>
            <person name="Johansson T."/>
            <person name="Persson P."/>
            <person name="Tunlid A."/>
        </authorList>
    </citation>
    <scope>NUCLEOTIDE SEQUENCE [LARGE SCALE GENOMIC DNA]</scope>
    <source>
        <strain evidence="9 10">CBS 291.85</strain>
    </source>
</reference>
<keyword evidence="5" id="KW-0456">Lyase</keyword>
<name>A0A8H5BLY6_9AGAR</name>
<dbReference type="AlphaFoldDB" id="A0A8H5BLY6"/>
<feature type="chain" id="PRO_5034149127" description="carbonic anhydrase" evidence="7">
    <location>
        <begin position="20"/>
        <end position="274"/>
    </location>
</feature>
<dbReference type="CDD" id="cd03124">
    <property type="entry name" value="alpha_CA_prokaryotic_like"/>
    <property type="match status" value="1"/>
</dbReference>
<dbReference type="InterPro" id="IPR036398">
    <property type="entry name" value="CA_dom_sf"/>
</dbReference>
<evidence type="ECO:0000256" key="3">
    <source>
        <dbReference type="ARBA" id="ARBA00022723"/>
    </source>
</evidence>
<dbReference type="InterPro" id="IPR023561">
    <property type="entry name" value="Carbonic_anhydrase_a-class"/>
</dbReference>
<dbReference type="OrthoDB" id="429145at2759"/>
<feature type="domain" description="Alpha-carbonic anhydrase" evidence="8">
    <location>
        <begin position="39"/>
        <end position="274"/>
    </location>
</feature>
<evidence type="ECO:0000313" key="9">
    <source>
        <dbReference type="EMBL" id="KAF5325578.1"/>
    </source>
</evidence>
<evidence type="ECO:0000256" key="2">
    <source>
        <dbReference type="ARBA" id="ARBA00012925"/>
    </source>
</evidence>
<dbReference type="InterPro" id="IPR041891">
    <property type="entry name" value="Alpha_CA_prokaryot-like"/>
</dbReference>
<gene>
    <name evidence="9" type="ORF">D9758_018232</name>
</gene>
<dbReference type="GO" id="GO:0008270">
    <property type="term" value="F:zinc ion binding"/>
    <property type="evidence" value="ECO:0007669"/>
    <property type="project" value="InterPro"/>
</dbReference>
<dbReference type="EMBL" id="JAACJM010000384">
    <property type="protein sequence ID" value="KAF5325578.1"/>
    <property type="molecule type" value="Genomic_DNA"/>
</dbReference>
<sequence length="274" mass="30207">MHSLFALAAFASLAMHASANCSYGTSLHRRDAHGPVHVASYSYSGTTGPINWAGLNPEYHDCALGHNQSPIDFNRSIAFATEKPLLNIPPTFGAEIENLGSTVEVFLSGTLTYVGKTYNLVQYHFHTPGEHRINNEHYPLEMHMVHQADDGSFVVVGILFQLSEKGKTTEFVRQTIINLSAIREPGTRSSTGYLNFGVLALALQTQPIYQYSGSLTTPPCKEGITFLILANPFPMDVTSYNSLKAVMKFNSRYTQNNLNQDNLLQISAEQLSAF</sequence>
<dbReference type="SMART" id="SM01057">
    <property type="entry name" value="Carb_anhydrase"/>
    <property type="match status" value="1"/>
</dbReference>
<accession>A0A8H5BLY6</accession>
<dbReference type="EC" id="4.2.1.1" evidence="2"/>
<proteinExistence type="inferred from homology"/>
<evidence type="ECO:0000256" key="6">
    <source>
        <dbReference type="ARBA" id="ARBA00048348"/>
    </source>
</evidence>